<sequence length="71" mass="8405">MLPKVSEIIRVQKIHQYDLKNKYDQQSQSFDNPKKKKQSAFRNILKHTMEKSVEEQPSAAYTLELGRMPRV</sequence>
<evidence type="ECO:0000313" key="1">
    <source>
        <dbReference type="EMBL" id="SEJ42858.1"/>
    </source>
</evidence>
<name>A0A1H6YNH1_9FIRM</name>
<dbReference type="AlphaFoldDB" id="A0A1H6YNH1"/>
<reference evidence="2" key="1">
    <citation type="submission" date="2016-10" db="EMBL/GenBank/DDBJ databases">
        <authorList>
            <person name="Varghese N."/>
            <person name="Submissions S."/>
        </authorList>
    </citation>
    <scope>NUCLEOTIDE SEQUENCE [LARGE SCALE GENOMIC DNA]</scope>
    <source>
        <strain evidence="2">DSM 2179</strain>
    </source>
</reference>
<dbReference type="EMBL" id="FNZK01000007">
    <property type="protein sequence ID" value="SEJ42858.1"/>
    <property type="molecule type" value="Genomic_DNA"/>
</dbReference>
<accession>A0A1H6YNH1</accession>
<dbReference type="Proteomes" id="UP000199662">
    <property type="component" value="Unassembled WGS sequence"/>
</dbReference>
<proteinExistence type="predicted"/>
<organism evidence="1 2">
    <name type="scientific">Propionispira arboris</name>
    <dbReference type="NCBI Taxonomy" id="84035"/>
    <lineage>
        <taxon>Bacteria</taxon>
        <taxon>Bacillati</taxon>
        <taxon>Bacillota</taxon>
        <taxon>Negativicutes</taxon>
        <taxon>Selenomonadales</taxon>
        <taxon>Selenomonadaceae</taxon>
        <taxon>Propionispira</taxon>
    </lineage>
</organism>
<keyword evidence="2" id="KW-1185">Reference proteome</keyword>
<evidence type="ECO:0000313" key="2">
    <source>
        <dbReference type="Proteomes" id="UP000199662"/>
    </source>
</evidence>
<dbReference type="RefSeq" id="WP_019552857.1">
    <property type="nucleotide sequence ID" value="NZ_FNZK01000007.1"/>
</dbReference>
<protein>
    <submittedName>
        <fullName evidence="1">Uncharacterized protein</fullName>
    </submittedName>
</protein>
<dbReference type="STRING" id="84035.SAMN05660742_107105"/>
<gene>
    <name evidence="1" type="ORF">SAMN05660742_107105</name>
</gene>